<evidence type="ECO:0000313" key="2">
    <source>
        <dbReference type="EMBL" id="QEU92504.1"/>
    </source>
</evidence>
<protein>
    <submittedName>
        <fullName evidence="2">Uncharacterized protein</fullName>
    </submittedName>
</protein>
<dbReference type="Proteomes" id="UP000325529">
    <property type="component" value="Chromosome"/>
</dbReference>
<feature type="transmembrane region" description="Helical" evidence="1">
    <location>
        <begin position="12"/>
        <end position="33"/>
    </location>
</feature>
<dbReference type="AlphaFoldDB" id="A0A5J6GD64"/>
<name>A0A5J6GD64_STRKN</name>
<accession>A0A5J6GD64</accession>
<gene>
    <name evidence="2" type="ORF">CP970_17735</name>
</gene>
<reference evidence="2 3" key="1">
    <citation type="submission" date="2017-09" db="EMBL/GenBank/DDBJ databases">
        <authorList>
            <person name="Lee N."/>
            <person name="Cho B.-K."/>
        </authorList>
    </citation>
    <scope>NUCLEOTIDE SEQUENCE [LARGE SCALE GENOMIC DNA]</scope>
    <source>
        <strain evidence="2 3">ATCC 12853</strain>
    </source>
</reference>
<feature type="transmembrane region" description="Helical" evidence="1">
    <location>
        <begin position="305"/>
        <end position="327"/>
    </location>
</feature>
<feature type="transmembrane region" description="Helical" evidence="1">
    <location>
        <begin position="45"/>
        <end position="63"/>
    </location>
</feature>
<evidence type="ECO:0000313" key="3">
    <source>
        <dbReference type="Proteomes" id="UP000325529"/>
    </source>
</evidence>
<dbReference type="EMBL" id="CP023699">
    <property type="protein sequence ID" value="QEU92504.1"/>
    <property type="molecule type" value="Genomic_DNA"/>
</dbReference>
<feature type="transmembrane region" description="Helical" evidence="1">
    <location>
        <begin position="214"/>
        <end position="233"/>
    </location>
</feature>
<feature type="transmembrane region" description="Helical" evidence="1">
    <location>
        <begin position="253"/>
        <end position="271"/>
    </location>
</feature>
<sequence length="371" mass="39020">MRAADAAVPLNVFALTGIATVLVTRAFLAQAGYPKLGGGGDSQLHIAHMLWGGLLMMAAILLTLGFLGRAARLTGAFVGGVGFGLFIDEIGKQITDEPGYFYQPAAGIIYLSFALLLLLAHALRRRTADSAALDAGQRTANAADLALAGVTGGLTAEQRQVALRLVEGSDREVDAALLRLLAAVPERPPAPPVWWRRWVEGVGRGLRWLARTRLVCAIAVACLLTEALLFAGWMSFDLFAGQLAREPQPGAQLAVALTEVASATLGVAGLLRLRRDRTAALRLFRAALLVDLLVGQIFKFTTDQFAAVVELGVDLGLLWVVSVFLAARHAPATGLIPGAGRATVAQPVTVSQYACVAQRTPVDSSAAARAS</sequence>
<feature type="transmembrane region" description="Helical" evidence="1">
    <location>
        <begin position="70"/>
        <end position="87"/>
    </location>
</feature>
<keyword evidence="3" id="KW-1185">Reference proteome</keyword>
<evidence type="ECO:0000256" key="1">
    <source>
        <dbReference type="SAM" id="Phobius"/>
    </source>
</evidence>
<proteinExistence type="predicted"/>
<organism evidence="2 3">
    <name type="scientific">Streptomyces kanamyceticus</name>
    <dbReference type="NCBI Taxonomy" id="1967"/>
    <lineage>
        <taxon>Bacteria</taxon>
        <taxon>Bacillati</taxon>
        <taxon>Actinomycetota</taxon>
        <taxon>Actinomycetes</taxon>
        <taxon>Kitasatosporales</taxon>
        <taxon>Streptomycetaceae</taxon>
        <taxon>Streptomyces</taxon>
    </lineage>
</organism>
<keyword evidence="1" id="KW-1133">Transmembrane helix</keyword>
<feature type="transmembrane region" description="Helical" evidence="1">
    <location>
        <begin position="99"/>
        <end position="120"/>
    </location>
</feature>
<dbReference type="KEGG" id="ska:CP970_17735"/>
<keyword evidence="1" id="KW-0472">Membrane</keyword>
<keyword evidence="1" id="KW-0812">Transmembrane</keyword>